<evidence type="ECO:0000256" key="2">
    <source>
        <dbReference type="SAM" id="SignalP"/>
    </source>
</evidence>
<reference evidence="3" key="1">
    <citation type="submission" date="2021-01" db="EMBL/GenBank/DDBJ databases">
        <title>Chromosome-level genome assembly of a human fungal pathogen reveals clustering of transcriptionally co-regulated genes.</title>
        <authorList>
            <person name="Voorhies M."/>
            <person name="Cohen S."/>
            <person name="Shea T.P."/>
            <person name="Petrus S."/>
            <person name="Munoz J.F."/>
            <person name="Poplawski S."/>
            <person name="Goldman W.E."/>
            <person name="Michael T."/>
            <person name="Cuomo C.A."/>
            <person name="Sil A."/>
            <person name="Beyhan S."/>
        </authorList>
    </citation>
    <scope>NUCLEOTIDE SEQUENCE</scope>
    <source>
        <strain evidence="3">WU24</strain>
    </source>
</reference>
<evidence type="ECO:0000313" key="4">
    <source>
        <dbReference type="Proteomes" id="UP000663671"/>
    </source>
</evidence>
<dbReference type="OrthoDB" id="4188787at2759"/>
<dbReference type="EMBL" id="CP069114">
    <property type="protein sequence ID" value="QSS64729.1"/>
    <property type="molecule type" value="Genomic_DNA"/>
</dbReference>
<accession>A0A8A1MFN3</accession>
<dbReference type="Proteomes" id="UP000663671">
    <property type="component" value="Chromosome 1"/>
</dbReference>
<feature type="region of interest" description="Disordered" evidence="1">
    <location>
        <begin position="208"/>
        <end position="227"/>
    </location>
</feature>
<feature type="region of interest" description="Disordered" evidence="1">
    <location>
        <begin position="80"/>
        <end position="139"/>
    </location>
</feature>
<sequence length="227" mass="24031">MGFTMKLSVSILSFMAIFSTIANSFPLSRRGQQQIQPRQVSYSVVLVGGGTTSATAAPSGLLVTVPFPVTKTVSSVVTVTKTSSPTSTQSTSSETPNFFTRTTMPPASPPQITSYPSTSSPSTSASPTTSYASPTTSYASPTTSYAYPTASYAYPTASYAYLTASYASSFQRLGAPQPRRPTGWRFSQPSHAALKIPYPLPSHLPLSRQGSSNGTYHVPVPSSRFPI</sequence>
<keyword evidence="2" id="KW-0732">Signal</keyword>
<dbReference type="VEuPathDB" id="FungiDB:I7I51_01800"/>
<evidence type="ECO:0000313" key="3">
    <source>
        <dbReference type="EMBL" id="QSS64729.1"/>
    </source>
</evidence>
<organism evidence="3 4">
    <name type="scientific">Ajellomyces capsulatus</name>
    <name type="common">Darling's disease fungus</name>
    <name type="synonym">Histoplasma capsulatum</name>
    <dbReference type="NCBI Taxonomy" id="5037"/>
    <lineage>
        <taxon>Eukaryota</taxon>
        <taxon>Fungi</taxon>
        <taxon>Dikarya</taxon>
        <taxon>Ascomycota</taxon>
        <taxon>Pezizomycotina</taxon>
        <taxon>Eurotiomycetes</taxon>
        <taxon>Eurotiomycetidae</taxon>
        <taxon>Onygenales</taxon>
        <taxon>Ajellomycetaceae</taxon>
        <taxon>Histoplasma</taxon>
    </lineage>
</organism>
<feature type="chain" id="PRO_5034396116" evidence="2">
    <location>
        <begin position="23"/>
        <end position="227"/>
    </location>
</feature>
<name>A0A8A1MFN3_AJECA</name>
<protein>
    <submittedName>
        <fullName evidence="3">Uncharacterized protein</fullName>
    </submittedName>
</protein>
<feature type="signal peptide" evidence="2">
    <location>
        <begin position="1"/>
        <end position="22"/>
    </location>
</feature>
<gene>
    <name evidence="3" type="ORF">I7I51_01800</name>
</gene>
<evidence type="ECO:0000256" key="1">
    <source>
        <dbReference type="SAM" id="MobiDB-lite"/>
    </source>
</evidence>
<proteinExistence type="predicted"/>
<dbReference type="AlphaFoldDB" id="A0A8A1MFN3"/>
<feature type="compositionally biased region" description="Low complexity" evidence="1">
    <location>
        <begin position="113"/>
        <end position="139"/>
    </location>
</feature>
<feature type="compositionally biased region" description="Low complexity" evidence="1">
    <location>
        <begin position="80"/>
        <end position="96"/>
    </location>
</feature>